<evidence type="ECO:0000313" key="3">
    <source>
        <dbReference type="Proteomes" id="UP000464178"/>
    </source>
</evidence>
<evidence type="ECO:0000256" key="1">
    <source>
        <dbReference type="SAM" id="Phobius"/>
    </source>
</evidence>
<evidence type="ECO:0000313" key="2">
    <source>
        <dbReference type="EMBL" id="VTR91127.1"/>
    </source>
</evidence>
<accession>A0A6P2CRE5</accession>
<feature type="transmembrane region" description="Helical" evidence="1">
    <location>
        <begin position="42"/>
        <end position="60"/>
    </location>
</feature>
<protein>
    <submittedName>
        <fullName evidence="2">Hypothetical conserved protein</fullName>
    </submittedName>
</protein>
<name>A0A6P2CRE5_9BACT</name>
<keyword evidence="1" id="KW-1133">Transmembrane helix</keyword>
<dbReference type="EMBL" id="LR593886">
    <property type="protein sequence ID" value="VTR91127.1"/>
    <property type="molecule type" value="Genomic_DNA"/>
</dbReference>
<reference evidence="2 3" key="1">
    <citation type="submission" date="2019-05" db="EMBL/GenBank/DDBJ databases">
        <authorList>
            <consortium name="Science for Life Laboratories"/>
        </authorList>
    </citation>
    <scope>NUCLEOTIDE SEQUENCE [LARGE SCALE GENOMIC DNA]</scope>
    <source>
        <strain evidence="2">Soil9</strain>
    </source>
</reference>
<dbReference type="KEGG" id="gms:SOIL9_65870"/>
<keyword evidence="1" id="KW-0812">Transmembrane</keyword>
<sequence length="329" mass="35102">MDSTDYFDQFIVLAAVGFGLLLVGGTNLALGARSGRRFALRTGVNIAICALVAVGVSEIARGELAARAAMLLGGLVLTITLSNSEWLQQRLVLLVSLLLRPSARWGLLTVGGLALVLGSVVAFEHADSETLEQQTRELEAVLGPPPNAPTERARATTDRGTRVVLKEPLNPRDGSDLAEPEEKLLRERKLTTQIIRNSAPTDTSNCHGWVFTGGQFLLSPDDVELILKENGYAETNDPRPGDVAIYRQNGGISHSALVRYASEGQPVMVEGKWGTLGVYLHGVDKSLYGTDYTFYRSPRQGHVLAGLSGANANSATANPSNVIPAASSD</sequence>
<gene>
    <name evidence="2" type="ORF">SOIL9_65870</name>
</gene>
<dbReference type="AlphaFoldDB" id="A0A6P2CRE5"/>
<proteinExistence type="predicted"/>
<dbReference type="RefSeq" id="WP_162666169.1">
    <property type="nucleotide sequence ID" value="NZ_LR593886.1"/>
</dbReference>
<feature type="transmembrane region" description="Helical" evidence="1">
    <location>
        <begin position="6"/>
        <end position="30"/>
    </location>
</feature>
<keyword evidence="1" id="KW-0472">Membrane</keyword>
<keyword evidence="3" id="KW-1185">Reference proteome</keyword>
<dbReference type="Proteomes" id="UP000464178">
    <property type="component" value="Chromosome"/>
</dbReference>
<organism evidence="2 3">
    <name type="scientific">Gemmata massiliana</name>
    <dbReference type="NCBI Taxonomy" id="1210884"/>
    <lineage>
        <taxon>Bacteria</taxon>
        <taxon>Pseudomonadati</taxon>
        <taxon>Planctomycetota</taxon>
        <taxon>Planctomycetia</taxon>
        <taxon>Gemmatales</taxon>
        <taxon>Gemmataceae</taxon>
        <taxon>Gemmata</taxon>
    </lineage>
</organism>